<dbReference type="Gene3D" id="3.30.2350.10">
    <property type="entry name" value="Pseudouridine synthase"/>
    <property type="match status" value="1"/>
</dbReference>
<dbReference type="InterPro" id="IPR006145">
    <property type="entry name" value="PsdUridine_synth_RsuA/RluA"/>
</dbReference>
<dbReference type="InterPro" id="IPR020103">
    <property type="entry name" value="PsdUridine_synth_cat_dom_sf"/>
</dbReference>
<gene>
    <name evidence="4" type="ORF">WJX73_005908</name>
</gene>
<name>A0AAW1NSK6_9CHLO</name>
<evidence type="ECO:0000256" key="2">
    <source>
        <dbReference type="SAM" id="MobiDB-lite"/>
    </source>
</evidence>
<comment type="caution">
    <text evidence="4">The sequence shown here is derived from an EMBL/GenBank/DDBJ whole genome shotgun (WGS) entry which is preliminary data.</text>
</comment>
<protein>
    <recommendedName>
        <fullName evidence="3">Pseudouridine synthase RsuA/RluA-like domain-containing protein</fullName>
    </recommendedName>
</protein>
<feature type="compositionally biased region" description="Polar residues" evidence="2">
    <location>
        <begin position="514"/>
        <end position="526"/>
    </location>
</feature>
<proteinExistence type="inferred from homology"/>
<comment type="similarity">
    <text evidence="1">Belongs to the pseudouridine synthase RluA family.</text>
</comment>
<feature type="region of interest" description="Disordered" evidence="2">
    <location>
        <begin position="501"/>
        <end position="526"/>
    </location>
</feature>
<feature type="domain" description="Pseudouridine synthase RsuA/RluA-like" evidence="3">
    <location>
        <begin position="150"/>
        <end position="287"/>
    </location>
</feature>
<dbReference type="GO" id="GO:0009982">
    <property type="term" value="F:pseudouridine synthase activity"/>
    <property type="evidence" value="ECO:0007669"/>
    <property type="project" value="InterPro"/>
</dbReference>
<dbReference type="Proteomes" id="UP001465755">
    <property type="component" value="Unassembled WGS sequence"/>
</dbReference>
<organism evidence="4 5">
    <name type="scientific">Symbiochloris irregularis</name>
    <dbReference type="NCBI Taxonomy" id="706552"/>
    <lineage>
        <taxon>Eukaryota</taxon>
        <taxon>Viridiplantae</taxon>
        <taxon>Chlorophyta</taxon>
        <taxon>core chlorophytes</taxon>
        <taxon>Trebouxiophyceae</taxon>
        <taxon>Trebouxiales</taxon>
        <taxon>Trebouxiaceae</taxon>
        <taxon>Symbiochloris</taxon>
    </lineage>
</organism>
<accession>A0AAW1NSK6</accession>
<evidence type="ECO:0000259" key="3">
    <source>
        <dbReference type="Pfam" id="PF00849"/>
    </source>
</evidence>
<sequence length="526" mass="58410">MRLLQMPPALQPRLPPPPSTAQLHRLRATVISSDDFFRDNQEPQLDALPGKWVQDNCPPSPISTSASKAASEKAPAHWPGFAVVARCTVPQGYARTQLPTALAQLLPDHFTTITSSRKACRRQEIHVNGTPQKNQGLVSPGDIVFEDDHMACIVKPQGASVQGDGQGKQALKLCLKPSSQIGVLQQPRHVHRLDTELGGLLMVAKTRQAFRALSEAFGAREVSKQFTALVGGRLQGRGTIQYPLDGQPCATEWQAMSSVQSRRHGWITTVRIKPITVHQNQLRRHMALIGHPIIGDRRYSYSYAKQYQQHHKLAHDWDQDTEDCSTVEAVDVNSAYVALKRMGRMTPTEVKASTADDMSASTAKQRMAYEARTSKPPHPPLRQRPNTYFCATQEPTVVGQASKTMRGATPVSRSPLTQWPLCLWASSLSLTHPHTGELMRFEAKQPSWFGDVTQGELAAWQEHKFAQSSDVKTQQEVEEQLEPVSPSEYHAAAELSWAQTPADQVKKRVRIAQPQRSTQKSFAKSC</sequence>
<reference evidence="4 5" key="1">
    <citation type="journal article" date="2024" name="Nat. Commun.">
        <title>Phylogenomics reveals the evolutionary origins of lichenization in chlorophyte algae.</title>
        <authorList>
            <person name="Puginier C."/>
            <person name="Libourel C."/>
            <person name="Otte J."/>
            <person name="Skaloud P."/>
            <person name="Haon M."/>
            <person name="Grisel S."/>
            <person name="Petersen M."/>
            <person name="Berrin J.G."/>
            <person name="Delaux P.M."/>
            <person name="Dal Grande F."/>
            <person name="Keller J."/>
        </authorList>
    </citation>
    <scope>NUCLEOTIDE SEQUENCE [LARGE SCALE GENOMIC DNA]</scope>
    <source>
        <strain evidence="4 5">SAG 2036</strain>
    </source>
</reference>
<dbReference type="GO" id="GO:0000455">
    <property type="term" value="P:enzyme-directed rRNA pseudouridine synthesis"/>
    <property type="evidence" value="ECO:0007669"/>
    <property type="project" value="TreeGrafter"/>
</dbReference>
<dbReference type="AlphaFoldDB" id="A0AAW1NSK6"/>
<dbReference type="InterPro" id="IPR050188">
    <property type="entry name" value="RluA_PseudoU_synthase"/>
</dbReference>
<dbReference type="GO" id="GO:0003723">
    <property type="term" value="F:RNA binding"/>
    <property type="evidence" value="ECO:0007669"/>
    <property type="project" value="InterPro"/>
</dbReference>
<evidence type="ECO:0000256" key="1">
    <source>
        <dbReference type="ARBA" id="ARBA00010876"/>
    </source>
</evidence>
<keyword evidence="5" id="KW-1185">Reference proteome</keyword>
<dbReference type="Pfam" id="PF00849">
    <property type="entry name" value="PseudoU_synth_2"/>
    <property type="match status" value="1"/>
</dbReference>
<dbReference type="SUPFAM" id="SSF55120">
    <property type="entry name" value="Pseudouridine synthase"/>
    <property type="match status" value="1"/>
</dbReference>
<evidence type="ECO:0000313" key="4">
    <source>
        <dbReference type="EMBL" id="KAK9790323.1"/>
    </source>
</evidence>
<feature type="region of interest" description="Disordered" evidence="2">
    <location>
        <begin position="48"/>
        <end position="70"/>
    </location>
</feature>
<dbReference type="EMBL" id="JALJOQ010000195">
    <property type="protein sequence ID" value="KAK9790323.1"/>
    <property type="molecule type" value="Genomic_DNA"/>
</dbReference>
<evidence type="ECO:0000313" key="5">
    <source>
        <dbReference type="Proteomes" id="UP001465755"/>
    </source>
</evidence>
<dbReference type="PANTHER" id="PTHR21600:SF87">
    <property type="entry name" value="RNA PSEUDOURIDYLATE SYNTHASE DOMAIN-CONTAINING PROTEIN 1"/>
    <property type="match status" value="1"/>
</dbReference>
<dbReference type="PANTHER" id="PTHR21600">
    <property type="entry name" value="MITOCHONDRIAL RNA PSEUDOURIDINE SYNTHASE"/>
    <property type="match status" value="1"/>
</dbReference>
<dbReference type="CDD" id="cd02869">
    <property type="entry name" value="PseudoU_synth_RluA_like"/>
    <property type="match status" value="1"/>
</dbReference>